<evidence type="ECO:0000256" key="1">
    <source>
        <dbReference type="ARBA" id="ARBA00008361"/>
    </source>
</evidence>
<dbReference type="OrthoDB" id="411785at2759"/>
<dbReference type="PANTHER" id="PTHR12176:SF79">
    <property type="entry name" value="METHYLTRANSFERASE TYPE 11 DOMAIN-CONTAINING PROTEIN"/>
    <property type="match status" value="1"/>
</dbReference>
<evidence type="ECO:0000313" key="5">
    <source>
        <dbReference type="EMBL" id="GIQ81334.1"/>
    </source>
</evidence>
<dbReference type="SUPFAM" id="SSF53335">
    <property type="entry name" value="S-adenosyl-L-methionine-dependent methyltransferases"/>
    <property type="match status" value="1"/>
</dbReference>
<sequence>MFDDGFTNLTCIDFCGPVIKYMAQRNRHRRQMDFLTMDARKLDFPAQSFDMVLDKGTLDSIACSECAAADIFTTLREVHRVLKPGGVYILVTHSDPQTRMPLLVSPALRWRVTYVNIEHGKEEGEREGEGGAGHFFFICQKQAQ</sequence>
<dbReference type="InterPro" id="IPR029063">
    <property type="entry name" value="SAM-dependent_MTases_sf"/>
</dbReference>
<keyword evidence="6" id="KW-1185">Reference proteome</keyword>
<evidence type="ECO:0000256" key="3">
    <source>
        <dbReference type="ARBA" id="ARBA00022679"/>
    </source>
</evidence>
<evidence type="ECO:0000256" key="2">
    <source>
        <dbReference type="ARBA" id="ARBA00022603"/>
    </source>
</evidence>
<dbReference type="GO" id="GO:0008757">
    <property type="term" value="F:S-adenosylmethionine-dependent methyltransferase activity"/>
    <property type="evidence" value="ECO:0007669"/>
    <property type="project" value="InterPro"/>
</dbReference>
<proteinExistence type="inferred from homology"/>
<dbReference type="InterPro" id="IPR051419">
    <property type="entry name" value="Lys/N-term_MeTrsfase_sf"/>
</dbReference>
<organism evidence="5 6">
    <name type="scientific">Kipferlia bialata</name>
    <dbReference type="NCBI Taxonomy" id="797122"/>
    <lineage>
        <taxon>Eukaryota</taxon>
        <taxon>Metamonada</taxon>
        <taxon>Carpediemonas-like organisms</taxon>
        <taxon>Kipferlia</taxon>
    </lineage>
</organism>
<dbReference type="EMBL" id="BDIP01000365">
    <property type="protein sequence ID" value="GIQ81334.1"/>
    <property type="molecule type" value="Genomic_DNA"/>
</dbReference>
<keyword evidence="3" id="KW-0808">Transferase</keyword>
<dbReference type="CDD" id="cd02440">
    <property type="entry name" value="AdoMet_MTases"/>
    <property type="match status" value="1"/>
</dbReference>
<evidence type="ECO:0000259" key="4">
    <source>
        <dbReference type="Pfam" id="PF08241"/>
    </source>
</evidence>
<comment type="similarity">
    <text evidence="1">Belongs to the methyltransferase superfamily.</text>
</comment>
<dbReference type="PANTHER" id="PTHR12176">
    <property type="entry name" value="SAM-DEPENDENT METHYLTRANSFERASE SUPERFAMILY PROTEIN"/>
    <property type="match status" value="1"/>
</dbReference>
<feature type="domain" description="Methyltransferase type 11" evidence="4">
    <location>
        <begin position="7"/>
        <end position="89"/>
    </location>
</feature>
<evidence type="ECO:0000313" key="6">
    <source>
        <dbReference type="Proteomes" id="UP000265618"/>
    </source>
</evidence>
<dbReference type="Pfam" id="PF08241">
    <property type="entry name" value="Methyltransf_11"/>
    <property type="match status" value="1"/>
</dbReference>
<dbReference type="GO" id="GO:0032259">
    <property type="term" value="P:methylation"/>
    <property type="evidence" value="ECO:0007669"/>
    <property type="project" value="UniProtKB-KW"/>
</dbReference>
<dbReference type="Gene3D" id="3.40.50.150">
    <property type="entry name" value="Vaccinia Virus protein VP39"/>
    <property type="match status" value="1"/>
</dbReference>
<protein>
    <recommendedName>
        <fullName evidence="4">Methyltransferase type 11 domain-containing protein</fullName>
    </recommendedName>
</protein>
<gene>
    <name evidence="5" type="ORF">KIPB_002279</name>
</gene>
<comment type="caution">
    <text evidence="5">The sequence shown here is derived from an EMBL/GenBank/DDBJ whole genome shotgun (WGS) entry which is preliminary data.</text>
</comment>
<dbReference type="Proteomes" id="UP000265618">
    <property type="component" value="Unassembled WGS sequence"/>
</dbReference>
<accession>A0A9K3CTJ9</accession>
<keyword evidence="2" id="KW-0489">Methyltransferase</keyword>
<name>A0A9K3CTJ9_9EUKA</name>
<reference evidence="5 6" key="1">
    <citation type="journal article" date="2018" name="PLoS ONE">
        <title>The draft genome of Kipferlia bialata reveals reductive genome evolution in fornicate parasites.</title>
        <authorList>
            <person name="Tanifuji G."/>
            <person name="Takabayashi S."/>
            <person name="Kume K."/>
            <person name="Takagi M."/>
            <person name="Nakayama T."/>
            <person name="Kamikawa R."/>
            <person name="Inagaki Y."/>
            <person name="Hashimoto T."/>
        </authorList>
    </citation>
    <scope>NUCLEOTIDE SEQUENCE [LARGE SCALE GENOMIC DNA]</scope>
    <source>
        <strain evidence="5">NY0173</strain>
    </source>
</reference>
<dbReference type="AlphaFoldDB" id="A0A9K3CTJ9"/>
<dbReference type="InterPro" id="IPR013216">
    <property type="entry name" value="Methyltransf_11"/>
</dbReference>